<evidence type="ECO:0000259" key="8">
    <source>
        <dbReference type="Pfam" id="PF02770"/>
    </source>
</evidence>
<dbReference type="Gene3D" id="2.40.110.10">
    <property type="entry name" value="Butyryl-CoA Dehydrogenase, subunit A, domain 2"/>
    <property type="match status" value="1"/>
</dbReference>
<dbReference type="SUPFAM" id="SSF47203">
    <property type="entry name" value="Acyl-CoA dehydrogenase C-terminal domain-like"/>
    <property type="match status" value="1"/>
</dbReference>
<keyword evidence="4 6" id="KW-0274">FAD</keyword>
<evidence type="ECO:0000256" key="4">
    <source>
        <dbReference type="ARBA" id="ARBA00022827"/>
    </source>
</evidence>
<dbReference type="RefSeq" id="WP_091860431.1">
    <property type="nucleotide sequence ID" value="NZ_FNBZ01000007.1"/>
</dbReference>
<dbReference type="InterPro" id="IPR013786">
    <property type="entry name" value="AcylCoA_DH/ox_N"/>
</dbReference>
<evidence type="ECO:0000256" key="5">
    <source>
        <dbReference type="ARBA" id="ARBA00023002"/>
    </source>
</evidence>
<dbReference type="InterPro" id="IPR006091">
    <property type="entry name" value="Acyl-CoA_Oxase/DH_mid-dom"/>
</dbReference>
<feature type="domain" description="Acyl-CoA dehydrogenase/oxidase N-terminal" evidence="9">
    <location>
        <begin position="6"/>
        <end position="115"/>
    </location>
</feature>
<gene>
    <name evidence="10" type="ORF">SAMN05421844_107261</name>
</gene>
<dbReference type="Gene3D" id="1.10.540.10">
    <property type="entry name" value="Acyl-CoA dehydrogenase/oxidase, N-terminal domain"/>
    <property type="match status" value="1"/>
</dbReference>
<dbReference type="InterPro" id="IPR009075">
    <property type="entry name" value="AcylCo_DH/oxidase_C"/>
</dbReference>
<accession>A0ABY0P4C3</accession>
<dbReference type="InterPro" id="IPR050741">
    <property type="entry name" value="Acyl-CoA_dehydrogenase"/>
</dbReference>
<evidence type="ECO:0000259" key="7">
    <source>
        <dbReference type="Pfam" id="PF00441"/>
    </source>
</evidence>
<evidence type="ECO:0000256" key="2">
    <source>
        <dbReference type="ARBA" id="ARBA00009347"/>
    </source>
</evidence>
<dbReference type="PANTHER" id="PTHR48083">
    <property type="entry name" value="MEDIUM-CHAIN SPECIFIC ACYL-COA DEHYDROGENASE, MITOCHONDRIAL-RELATED"/>
    <property type="match status" value="1"/>
</dbReference>
<dbReference type="PANTHER" id="PTHR48083:SF1">
    <property type="entry name" value="DEHYDROGENASE, PUTATIVE (AFU_ORTHOLOGUE AFUA_7G06510)-RELATED"/>
    <property type="match status" value="1"/>
</dbReference>
<dbReference type="InterPro" id="IPR046373">
    <property type="entry name" value="Acyl-CoA_Oxase/DH_mid-dom_sf"/>
</dbReference>
<comment type="cofactor">
    <cofactor evidence="1 6">
        <name>FAD</name>
        <dbReference type="ChEBI" id="CHEBI:57692"/>
    </cofactor>
</comment>
<dbReference type="PIRSF" id="PIRSF016578">
    <property type="entry name" value="HsaA"/>
    <property type="match status" value="1"/>
</dbReference>
<evidence type="ECO:0000313" key="11">
    <source>
        <dbReference type="Proteomes" id="UP000199468"/>
    </source>
</evidence>
<comment type="caution">
    <text evidence="10">The sequence shown here is derived from an EMBL/GenBank/DDBJ whole genome shotgun (WGS) entry which is preliminary data.</text>
</comment>
<keyword evidence="5 6" id="KW-0560">Oxidoreductase</keyword>
<dbReference type="EMBL" id="FNBZ01000007">
    <property type="protein sequence ID" value="SDH24270.1"/>
    <property type="molecule type" value="Genomic_DNA"/>
</dbReference>
<feature type="domain" description="Acyl-CoA oxidase/dehydrogenase middle" evidence="8">
    <location>
        <begin position="121"/>
        <end position="219"/>
    </location>
</feature>
<proteinExistence type="inferred from homology"/>
<dbReference type="InterPro" id="IPR036250">
    <property type="entry name" value="AcylCo_DH-like_C"/>
</dbReference>
<name>A0ABY0P4C3_9HYPH</name>
<evidence type="ECO:0000256" key="3">
    <source>
        <dbReference type="ARBA" id="ARBA00022630"/>
    </source>
</evidence>
<feature type="domain" description="Acyl-CoA dehydrogenase/oxidase C-terminal" evidence="7">
    <location>
        <begin position="232"/>
        <end position="379"/>
    </location>
</feature>
<sequence length="387" mass="43467">MDFDYTETQQQIRAAVRKLCAEFGVDYWRKCDEAGEYPEDFVQAMTRAGWLSALIPEEYGGSGLGLMEGCIILEEINRSGGNGAACHAQMYTMASVLNHGSEEQKRRYLPRIADGSLRLQAFGVTEPDAGSNTLRIKTFAKRRPGGGYVINGQKIWTSRYMQSHMYLLIVRTTPFEEVSRKTDGLSLFLIDIEKAGKALHARPIRTMLNHHTNEVFIDNLEVGEEDRIGEEGRGFHYLVDSLNSERLLVASESIGDGRWFTAEASRYASDRRVFDRPIGQNQGIQFPISRAHMNIEAAELMRNRAAALFDRKLPCANETSMAKFLASEAAWEAAEACMTTFGGYGVASEYHVERKWKEARLFRTAPLSNNLILAQVAQHALGMPRSY</sequence>
<organism evidence="10 11">
    <name type="scientific">Bosea robiniae</name>
    <dbReference type="NCBI Taxonomy" id="1036780"/>
    <lineage>
        <taxon>Bacteria</taxon>
        <taxon>Pseudomonadati</taxon>
        <taxon>Pseudomonadota</taxon>
        <taxon>Alphaproteobacteria</taxon>
        <taxon>Hyphomicrobiales</taxon>
        <taxon>Boseaceae</taxon>
        <taxon>Bosea</taxon>
    </lineage>
</organism>
<dbReference type="SUPFAM" id="SSF56645">
    <property type="entry name" value="Acyl-CoA dehydrogenase NM domain-like"/>
    <property type="match status" value="1"/>
</dbReference>
<protein>
    <submittedName>
        <fullName evidence="10">Acyl-CoA dehydrogenase</fullName>
    </submittedName>
</protein>
<dbReference type="InterPro" id="IPR037069">
    <property type="entry name" value="AcylCoA_DH/ox_N_sf"/>
</dbReference>
<dbReference type="Pfam" id="PF02770">
    <property type="entry name" value="Acyl-CoA_dh_M"/>
    <property type="match status" value="1"/>
</dbReference>
<keyword evidence="3 6" id="KW-0285">Flavoprotein</keyword>
<dbReference type="Gene3D" id="1.20.140.10">
    <property type="entry name" value="Butyryl-CoA Dehydrogenase, subunit A, domain 3"/>
    <property type="match status" value="1"/>
</dbReference>
<comment type="similarity">
    <text evidence="2 6">Belongs to the acyl-CoA dehydrogenase family.</text>
</comment>
<evidence type="ECO:0000256" key="1">
    <source>
        <dbReference type="ARBA" id="ARBA00001974"/>
    </source>
</evidence>
<dbReference type="Proteomes" id="UP000199468">
    <property type="component" value="Unassembled WGS sequence"/>
</dbReference>
<dbReference type="InterPro" id="IPR009100">
    <property type="entry name" value="AcylCoA_DH/oxidase_NM_dom_sf"/>
</dbReference>
<dbReference type="Pfam" id="PF02771">
    <property type="entry name" value="Acyl-CoA_dh_N"/>
    <property type="match status" value="1"/>
</dbReference>
<dbReference type="Pfam" id="PF00441">
    <property type="entry name" value="Acyl-CoA_dh_1"/>
    <property type="match status" value="1"/>
</dbReference>
<evidence type="ECO:0000313" key="10">
    <source>
        <dbReference type="EMBL" id="SDH24270.1"/>
    </source>
</evidence>
<evidence type="ECO:0000259" key="9">
    <source>
        <dbReference type="Pfam" id="PF02771"/>
    </source>
</evidence>
<keyword evidence="11" id="KW-1185">Reference proteome</keyword>
<evidence type="ECO:0000256" key="6">
    <source>
        <dbReference type="RuleBase" id="RU362125"/>
    </source>
</evidence>
<reference evidence="10 11" key="1">
    <citation type="submission" date="2016-10" db="EMBL/GenBank/DDBJ databases">
        <authorList>
            <person name="Varghese N."/>
            <person name="Submissions S."/>
        </authorList>
    </citation>
    <scope>NUCLEOTIDE SEQUENCE [LARGE SCALE GENOMIC DNA]</scope>
    <source>
        <strain evidence="10 11">DSM 26672</strain>
    </source>
</reference>